<dbReference type="GO" id="GO:0016020">
    <property type="term" value="C:membrane"/>
    <property type="evidence" value="ECO:0007669"/>
    <property type="project" value="UniProtKB-SubCell"/>
</dbReference>
<keyword evidence="7" id="KW-0732">Signal</keyword>
<dbReference type="Proteomes" id="UP000590412">
    <property type="component" value="Unassembled WGS sequence"/>
</dbReference>
<keyword evidence="5 6" id="KW-0472">Membrane</keyword>
<accession>A0A8X7NGZ2</accession>
<feature type="transmembrane region" description="Helical" evidence="6">
    <location>
        <begin position="151"/>
        <end position="174"/>
    </location>
</feature>
<comment type="caution">
    <text evidence="8">The sequence shown here is derived from an EMBL/GenBank/DDBJ whole genome shotgun (WGS) entry which is preliminary data.</text>
</comment>
<name>A0A8X7NGZ2_CANPA</name>
<dbReference type="OrthoDB" id="2417308at2759"/>
<feature type="transmembrane region" description="Helical" evidence="6">
    <location>
        <begin position="96"/>
        <end position="112"/>
    </location>
</feature>
<sequence length="465" mass="51502">MMIIYGIIIVAVAAMCIAVTLSEMSSAYPNASGQIYWTMKLAPRKYSRLMAYTTGILSWLGSVFTSASVTMTIATAIPGMYVLFHPETTIKSWHVFIVYEAVNVLLLFFNIYERPLPALSTGTLYTSLASFAIIIITVLSMHKGDFASAEFVFVEFNNGTGWSSAGIAFIVGLINPNWSFSCLDAATHIAEESLNPAVQVPQAIIGTVIVGFITAFTYCIAIFFCIRNLDDILASNTGVPIMDIFYQATESKAAALGLEILILLTAFGCNIGCHTWSARICWSFARDNGLPLSKYWAKVNTKTGTVVNAHIMSCFWVGVIGCIYLGSSTAFNSILVSCVTFLLLSYMIPTLCLIFQRNEIKHGPFWLNKYGIGLISNLVLVGWAIFATVFYNFPSVMPVTSGNMNYSSAVFGVVFVICFFDWMIRGRKEYIDIEEREQHKEDLAHQLSNQVSNIEVMMSHQYEKS</sequence>
<evidence type="ECO:0000256" key="3">
    <source>
        <dbReference type="ARBA" id="ARBA00022692"/>
    </source>
</evidence>
<dbReference type="EMBL" id="JABWAB010000007">
    <property type="protein sequence ID" value="KAF6047051.1"/>
    <property type="molecule type" value="Genomic_DNA"/>
</dbReference>
<feature type="transmembrane region" description="Helical" evidence="6">
    <location>
        <begin position="118"/>
        <end position="139"/>
    </location>
</feature>
<keyword evidence="2" id="KW-0813">Transport</keyword>
<dbReference type="AlphaFoldDB" id="A0A8X7NGZ2"/>
<comment type="subcellular location">
    <subcellularLocation>
        <location evidence="1">Membrane</location>
        <topology evidence="1">Multi-pass membrane protein</topology>
    </subcellularLocation>
</comment>
<dbReference type="FunFam" id="1.20.1740.10:FF:000046">
    <property type="entry name" value="Amino-acid permease, putative"/>
    <property type="match status" value="1"/>
</dbReference>
<proteinExistence type="predicted"/>
<evidence type="ECO:0000256" key="4">
    <source>
        <dbReference type="ARBA" id="ARBA00022989"/>
    </source>
</evidence>
<dbReference type="PIRSF" id="PIRSF006060">
    <property type="entry name" value="AA_transporter"/>
    <property type="match status" value="1"/>
</dbReference>
<evidence type="ECO:0000313" key="8">
    <source>
        <dbReference type="EMBL" id="KAF6047051.1"/>
    </source>
</evidence>
<dbReference type="GO" id="GO:0015101">
    <property type="term" value="F:organic cation transmembrane transporter activity"/>
    <property type="evidence" value="ECO:0007669"/>
    <property type="project" value="UniProtKB-ARBA"/>
</dbReference>
<feature type="transmembrane region" description="Helical" evidence="6">
    <location>
        <begin position="51"/>
        <end position="84"/>
    </location>
</feature>
<feature type="transmembrane region" description="Helical" evidence="6">
    <location>
        <begin position="306"/>
        <end position="327"/>
    </location>
</feature>
<feature type="chain" id="PRO_5036477879" evidence="7">
    <location>
        <begin position="23"/>
        <end position="465"/>
    </location>
</feature>
<evidence type="ECO:0000313" key="9">
    <source>
        <dbReference type="Proteomes" id="UP000590412"/>
    </source>
</evidence>
<keyword evidence="3 6" id="KW-0812">Transmembrane</keyword>
<dbReference type="Gene3D" id="1.20.1740.10">
    <property type="entry name" value="Amino acid/polyamine transporter I"/>
    <property type="match status" value="1"/>
</dbReference>
<dbReference type="InterPro" id="IPR002293">
    <property type="entry name" value="AA/rel_permease1"/>
</dbReference>
<feature type="transmembrane region" description="Helical" evidence="6">
    <location>
        <begin position="367"/>
        <end position="393"/>
    </location>
</feature>
<evidence type="ECO:0000256" key="1">
    <source>
        <dbReference type="ARBA" id="ARBA00004141"/>
    </source>
</evidence>
<keyword evidence="4 6" id="KW-1133">Transmembrane helix</keyword>
<dbReference type="PANTHER" id="PTHR45649:SF7">
    <property type="entry name" value="CHOLINE TRANSPORT PROTEIN"/>
    <property type="match status" value="1"/>
</dbReference>
<feature type="transmembrane region" description="Helical" evidence="6">
    <location>
        <begin position="405"/>
        <end position="424"/>
    </location>
</feature>
<feature type="transmembrane region" description="Helical" evidence="6">
    <location>
        <begin position="203"/>
        <end position="226"/>
    </location>
</feature>
<evidence type="ECO:0000256" key="7">
    <source>
        <dbReference type="SAM" id="SignalP"/>
    </source>
</evidence>
<dbReference type="PANTHER" id="PTHR45649">
    <property type="entry name" value="AMINO-ACID PERMEASE BAT1"/>
    <property type="match status" value="1"/>
</dbReference>
<evidence type="ECO:0000256" key="2">
    <source>
        <dbReference type="ARBA" id="ARBA00022448"/>
    </source>
</evidence>
<protein>
    <submittedName>
        <fullName evidence="8">Amino acid permease family protein</fullName>
    </submittedName>
</protein>
<reference evidence="8" key="1">
    <citation type="submission" date="2020-03" db="EMBL/GenBank/DDBJ databases">
        <title>FDA dAtabase for Regulatory Grade micrObial Sequences (FDA-ARGOS): Supporting development and validation of Infectious Disease Dx tests.</title>
        <authorList>
            <person name="Campos J."/>
            <person name="Goldberg B."/>
            <person name="Tallon L."/>
            <person name="Sadzewicz L."/>
            <person name="Vavikolanu K."/>
            <person name="Mehta A."/>
            <person name="Aluvathingal J."/>
            <person name="Nadendla S."/>
            <person name="Nandy P."/>
            <person name="Geyer C."/>
            <person name="Yan Y."/>
            <person name="Sichtig H."/>
        </authorList>
    </citation>
    <scope>NUCLEOTIDE SEQUENCE [LARGE SCALE GENOMIC DNA]</scope>
    <source>
        <strain evidence="8">FDAARGOS_652</strain>
    </source>
</reference>
<evidence type="ECO:0000256" key="6">
    <source>
        <dbReference type="SAM" id="Phobius"/>
    </source>
</evidence>
<gene>
    <name evidence="8" type="ORF">FOB60_004587</name>
</gene>
<dbReference type="Pfam" id="PF13520">
    <property type="entry name" value="AA_permease_2"/>
    <property type="match status" value="1"/>
</dbReference>
<feature type="transmembrane region" description="Helical" evidence="6">
    <location>
        <begin position="333"/>
        <end position="355"/>
    </location>
</feature>
<organism evidence="8 9">
    <name type="scientific">Candida parapsilosis</name>
    <name type="common">Yeast</name>
    <dbReference type="NCBI Taxonomy" id="5480"/>
    <lineage>
        <taxon>Eukaryota</taxon>
        <taxon>Fungi</taxon>
        <taxon>Dikarya</taxon>
        <taxon>Ascomycota</taxon>
        <taxon>Saccharomycotina</taxon>
        <taxon>Pichiomycetes</taxon>
        <taxon>Debaryomycetaceae</taxon>
        <taxon>Candida/Lodderomyces clade</taxon>
        <taxon>Candida</taxon>
    </lineage>
</organism>
<feature type="signal peptide" evidence="7">
    <location>
        <begin position="1"/>
        <end position="22"/>
    </location>
</feature>
<evidence type="ECO:0000256" key="5">
    <source>
        <dbReference type="ARBA" id="ARBA00023136"/>
    </source>
</evidence>